<dbReference type="RefSeq" id="WP_098330392.1">
    <property type="nucleotide sequence ID" value="NZ_NTRC01000012.1"/>
</dbReference>
<reference evidence="2 3" key="1">
    <citation type="submission" date="2017-09" db="EMBL/GenBank/DDBJ databases">
        <title>Large-scale bioinformatics analysis of Bacillus genomes uncovers conserved roles of natural products in bacterial physiology.</title>
        <authorList>
            <consortium name="Agbiome Team Llc"/>
            <person name="Bleich R.M."/>
            <person name="Kirk G.J."/>
            <person name="Santa Maria K.C."/>
            <person name="Allen S.E."/>
            <person name="Farag S."/>
            <person name="Shank E.A."/>
            <person name="Bowers A."/>
        </authorList>
    </citation>
    <scope>NUCLEOTIDE SEQUENCE [LARGE SCALE GENOMIC DNA]</scope>
    <source>
        <strain evidence="2 3">AFS024404</strain>
    </source>
</reference>
<evidence type="ECO:0000256" key="1">
    <source>
        <dbReference type="SAM" id="MobiDB-lite"/>
    </source>
</evidence>
<proteinExistence type="predicted"/>
<feature type="region of interest" description="Disordered" evidence="1">
    <location>
        <begin position="120"/>
        <end position="142"/>
    </location>
</feature>
<evidence type="ECO:0000313" key="3">
    <source>
        <dbReference type="Proteomes" id="UP000219743"/>
    </source>
</evidence>
<protein>
    <submittedName>
        <fullName evidence="2">Uncharacterized protein</fullName>
    </submittedName>
</protein>
<name>A0A9X6VKD3_BACCE</name>
<dbReference type="AlphaFoldDB" id="A0A9X6VKD3"/>
<evidence type="ECO:0000313" key="2">
    <source>
        <dbReference type="EMBL" id="PFD20470.1"/>
    </source>
</evidence>
<sequence>MVSEKSYTITQYYVEPKIMAEINKFLLGGSLREKIESFVTNEYNHVHDPLDSLQIPISDLVARTVNLNPNVISKLEQIAKDTGENVSQNMVFRDMLRQLLIKLKRDAIIQLEQEIKDREEKMQQRKLQIEKPHKTDPKDEVE</sequence>
<organism evidence="2 3">
    <name type="scientific">Bacillus cereus</name>
    <dbReference type="NCBI Taxonomy" id="1396"/>
    <lineage>
        <taxon>Bacteria</taxon>
        <taxon>Bacillati</taxon>
        <taxon>Bacillota</taxon>
        <taxon>Bacilli</taxon>
        <taxon>Bacillales</taxon>
        <taxon>Bacillaceae</taxon>
        <taxon>Bacillus</taxon>
        <taxon>Bacillus cereus group</taxon>
    </lineage>
</organism>
<gene>
    <name evidence="2" type="ORF">CN263_17345</name>
</gene>
<comment type="caution">
    <text evidence="2">The sequence shown here is derived from an EMBL/GenBank/DDBJ whole genome shotgun (WGS) entry which is preliminary data.</text>
</comment>
<accession>A0A9X6VKD3</accession>
<dbReference type="EMBL" id="NTRC01000012">
    <property type="protein sequence ID" value="PFD20470.1"/>
    <property type="molecule type" value="Genomic_DNA"/>
</dbReference>
<dbReference type="Proteomes" id="UP000219743">
    <property type="component" value="Unassembled WGS sequence"/>
</dbReference>